<feature type="region of interest" description="Disordered" evidence="2">
    <location>
        <begin position="159"/>
        <end position="228"/>
    </location>
</feature>
<evidence type="ECO:0000313" key="3">
    <source>
        <dbReference type="EMBL" id="KAK4109555.1"/>
    </source>
</evidence>
<reference evidence="3" key="2">
    <citation type="submission" date="2023-05" db="EMBL/GenBank/DDBJ databases">
        <authorList>
            <consortium name="Lawrence Berkeley National Laboratory"/>
            <person name="Steindorff A."/>
            <person name="Hensen N."/>
            <person name="Bonometti L."/>
            <person name="Westerberg I."/>
            <person name="Brannstrom I.O."/>
            <person name="Guillou S."/>
            <person name="Cros-Aarteil S."/>
            <person name="Calhoun S."/>
            <person name="Haridas S."/>
            <person name="Kuo A."/>
            <person name="Mondo S."/>
            <person name="Pangilinan J."/>
            <person name="Riley R."/>
            <person name="Labutti K."/>
            <person name="Andreopoulos B."/>
            <person name="Lipzen A."/>
            <person name="Chen C."/>
            <person name="Yanf M."/>
            <person name="Daum C."/>
            <person name="Ng V."/>
            <person name="Clum A."/>
            <person name="Ohm R."/>
            <person name="Martin F."/>
            <person name="Silar P."/>
            <person name="Natvig D."/>
            <person name="Lalanne C."/>
            <person name="Gautier V."/>
            <person name="Ament-Velasquez S.L."/>
            <person name="Kruys A."/>
            <person name="Hutchinson M.I."/>
            <person name="Powell A.J."/>
            <person name="Barry K."/>
            <person name="Miller A.N."/>
            <person name="Grigoriev I.V."/>
            <person name="Debuchy R."/>
            <person name="Gladieux P."/>
            <person name="Thoren M.H."/>
            <person name="Johannesson H."/>
        </authorList>
    </citation>
    <scope>NUCLEOTIDE SEQUENCE</scope>
    <source>
        <strain evidence="3">CBS 508.74</strain>
    </source>
</reference>
<reference evidence="3" key="1">
    <citation type="journal article" date="2023" name="Mol. Phylogenet. Evol.">
        <title>Genome-scale phylogeny and comparative genomics of the fungal order Sordariales.</title>
        <authorList>
            <person name="Hensen N."/>
            <person name="Bonometti L."/>
            <person name="Westerberg I."/>
            <person name="Brannstrom I.O."/>
            <person name="Guillou S."/>
            <person name="Cros-Aarteil S."/>
            <person name="Calhoun S."/>
            <person name="Haridas S."/>
            <person name="Kuo A."/>
            <person name="Mondo S."/>
            <person name="Pangilinan J."/>
            <person name="Riley R."/>
            <person name="LaButti K."/>
            <person name="Andreopoulos B."/>
            <person name="Lipzen A."/>
            <person name="Chen C."/>
            <person name="Yan M."/>
            <person name="Daum C."/>
            <person name="Ng V."/>
            <person name="Clum A."/>
            <person name="Steindorff A."/>
            <person name="Ohm R.A."/>
            <person name="Martin F."/>
            <person name="Silar P."/>
            <person name="Natvig D.O."/>
            <person name="Lalanne C."/>
            <person name="Gautier V."/>
            <person name="Ament-Velasquez S.L."/>
            <person name="Kruys A."/>
            <person name="Hutchinson M.I."/>
            <person name="Powell A.J."/>
            <person name="Barry K."/>
            <person name="Miller A.N."/>
            <person name="Grigoriev I.V."/>
            <person name="Debuchy R."/>
            <person name="Gladieux P."/>
            <person name="Hiltunen Thoren M."/>
            <person name="Johannesson H."/>
        </authorList>
    </citation>
    <scope>NUCLEOTIDE SEQUENCE</scope>
    <source>
        <strain evidence="3">CBS 508.74</strain>
    </source>
</reference>
<dbReference type="GeneID" id="89939945"/>
<keyword evidence="4" id="KW-1185">Reference proteome</keyword>
<dbReference type="EMBL" id="MU853355">
    <property type="protein sequence ID" value="KAK4109555.1"/>
    <property type="molecule type" value="Genomic_DNA"/>
</dbReference>
<accession>A0AAN6T8W9</accession>
<gene>
    <name evidence="3" type="ORF">N656DRAFT_782771</name>
</gene>
<feature type="compositionally biased region" description="Polar residues" evidence="2">
    <location>
        <begin position="83"/>
        <end position="106"/>
    </location>
</feature>
<evidence type="ECO:0000256" key="2">
    <source>
        <dbReference type="SAM" id="MobiDB-lite"/>
    </source>
</evidence>
<name>A0AAN6T8W9_9PEZI</name>
<feature type="compositionally biased region" description="Polar residues" evidence="2">
    <location>
        <begin position="408"/>
        <end position="418"/>
    </location>
</feature>
<keyword evidence="1" id="KW-0175">Coiled coil</keyword>
<dbReference type="Proteomes" id="UP001302812">
    <property type="component" value="Unassembled WGS sequence"/>
</dbReference>
<evidence type="ECO:0000313" key="4">
    <source>
        <dbReference type="Proteomes" id="UP001302812"/>
    </source>
</evidence>
<dbReference type="RefSeq" id="XP_064667125.1">
    <property type="nucleotide sequence ID" value="XM_064815820.1"/>
</dbReference>
<feature type="region of interest" description="Disordered" evidence="2">
    <location>
        <begin position="489"/>
        <end position="513"/>
    </location>
</feature>
<dbReference type="AlphaFoldDB" id="A0AAN6T8W9"/>
<feature type="region of interest" description="Disordered" evidence="2">
    <location>
        <begin position="36"/>
        <end position="125"/>
    </location>
</feature>
<organism evidence="3 4">
    <name type="scientific">Canariomyces notabilis</name>
    <dbReference type="NCBI Taxonomy" id="2074819"/>
    <lineage>
        <taxon>Eukaryota</taxon>
        <taxon>Fungi</taxon>
        <taxon>Dikarya</taxon>
        <taxon>Ascomycota</taxon>
        <taxon>Pezizomycotina</taxon>
        <taxon>Sordariomycetes</taxon>
        <taxon>Sordariomycetidae</taxon>
        <taxon>Sordariales</taxon>
        <taxon>Chaetomiaceae</taxon>
        <taxon>Canariomyces</taxon>
    </lineage>
</organism>
<feature type="compositionally biased region" description="Polar residues" evidence="2">
    <location>
        <begin position="167"/>
        <end position="190"/>
    </location>
</feature>
<feature type="region of interest" description="Disordered" evidence="2">
    <location>
        <begin position="341"/>
        <end position="374"/>
    </location>
</feature>
<comment type="caution">
    <text evidence="3">The sequence shown here is derived from an EMBL/GenBank/DDBJ whole genome shotgun (WGS) entry which is preliminary data.</text>
</comment>
<feature type="compositionally biased region" description="Basic and acidic residues" evidence="2">
    <location>
        <begin position="49"/>
        <end position="68"/>
    </location>
</feature>
<feature type="region of interest" description="Disordered" evidence="2">
    <location>
        <begin position="399"/>
        <end position="419"/>
    </location>
</feature>
<feature type="coiled-coil region" evidence="1">
    <location>
        <begin position="228"/>
        <end position="255"/>
    </location>
</feature>
<protein>
    <submittedName>
        <fullName evidence="3">Uncharacterized protein</fullName>
    </submittedName>
</protein>
<sequence>MSFSWLSSILCCGADEKPRPSIERNIVVLRDQPTLIPRPSAEPLWSSEKTYEKTFEQERERERQEGQRGRKRERSRLRKPARQESSSTSRHWFRSPSSTRRLQISGPTDFRHLHSDAFQAPQRRSRRFSFRPIELSIYQPHNRLSPILPHLDCDDEFVTPPPRAYTGGSSKWDSSSGTTLNNERSYSSMSFHLPRRHTRQESGMSDASLTPPRIPPKSRARANTAPSTERLVDRIASALVEKERLQAEINSLIERQSIYFNSRPSTAYDVRGTCCLAPTARSLLTFPGLEPMPSIPALPAAAPSFAERLSIDGRPRTAPSNIGGMSAQEEAVELATAAFPSPPHRATHAYNHGESSQSEEQDDDLYRPLAPPLPLVLRPPLRKKKSFSRVSNWLFNPEDGQQQQQQQHNHGLESTGSSPTYFTATGTITTTPTATFTPRPLKEGDGFYQCVAPPGGMPRTSMETASSVYTWDTNEDGDTKTLPTNLTTAASTPRVKQGAGSRHTTPVIGSSRGFEGTVNGQGFNLQAGGDNVMPNGHRPLSVGVAF</sequence>
<proteinExistence type="predicted"/>
<feature type="compositionally biased region" description="Basic residues" evidence="2">
    <location>
        <begin position="69"/>
        <end position="80"/>
    </location>
</feature>
<evidence type="ECO:0000256" key="1">
    <source>
        <dbReference type="SAM" id="Coils"/>
    </source>
</evidence>